<dbReference type="AlphaFoldDB" id="A0A4Y7TMU1"/>
<sequence length="188" mass="20171">MLTDIESSRRAPSLYGSQPSIFDMCLHNSLEGLRKAFPEPQAHRIEDVFLETTVDLASIPCPALPVEIVVGGGQRTAKTVLHPPAQTKPCADASLGSGYKTSNVSGPRTCFLSEVLILGRAHEALVTDNKRVCAISRKRDLSSTLQPSHPRKKGNMAPTSTSQIHHANSRTSETPAGPAFPSTSSFKP</sequence>
<keyword evidence="3" id="KW-1185">Reference proteome</keyword>
<feature type="region of interest" description="Disordered" evidence="1">
    <location>
        <begin position="140"/>
        <end position="188"/>
    </location>
</feature>
<evidence type="ECO:0000256" key="1">
    <source>
        <dbReference type="SAM" id="MobiDB-lite"/>
    </source>
</evidence>
<accession>A0A4Y7TMU1</accession>
<reference evidence="2 3" key="1">
    <citation type="journal article" date="2019" name="Nat. Ecol. Evol.">
        <title>Megaphylogeny resolves global patterns of mushroom evolution.</title>
        <authorList>
            <person name="Varga T."/>
            <person name="Krizsan K."/>
            <person name="Foldi C."/>
            <person name="Dima B."/>
            <person name="Sanchez-Garcia M."/>
            <person name="Sanchez-Ramirez S."/>
            <person name="Szollosi G.J."/>
            <person name="Szarkandi J.G."/>
            <person name="Papp V."/>
            <person name="Albert L."/>
            <person name="Andreopoulos W."/>
            <person name="Angelini C."/>
            <person name="Antonin V."/>
            <person name="Barry K.W."/>
            <person name="Bougher N.L."/>
            <person name="Buchanan P."/>
            <person name="Buyck B."/>
            <person name="Bense V."/>
            <person name="Catcheside P."/>
            <person name="Chovatia M."/>
            <person name="Cooper J."/>
            <person name="Damon W."/>
            <person name="Desjardin D."/>
            <person name="Finy P."/>
            <person name="Geml J."/>
            <person name="Haridas S."/>
            <person name="Hughes K."/>
            <person name="Justo A."/>
            <person name="Karasinski D."/>
            <person name="Kautmanova I."/>
            <person name="Kiss B."/>
            <person name="Kocsube S."/>
            <person name="Kotiranta H."/>
            <person name="LaButti K.M."/>
            <person name="Lechner B.E."/>
            <person name="Liimatainen K."/>
            <person name="Lipzen A."/>
            <person name="Lukacs Z."/>
            <person name="Mihaltcheva S."/>
            <person name="Morgado L.N."/>
            <person name="Niskanen T."/>
            <person name="Noordeloos M.E."/>
            <person name="Ohm R.A."/>
            <person name="Ortiz-Santana B."/>
            <person name="Ovrebo C."/>
            <person name="Racz N."/>
            <person name="Riley R."/>
            <person name="Savchenko A."/>
            <person name="Shiryaev A."/>
            <person name="Soop K."/>
            <person name="Spirin V."/>
            <person name="Szebenyi C."/>
            <person name="Tomsovsky M."/>
            <person name="Tulloss R.E."/>
            <person name="Uehling J."/>
            <person name="Grigoriev I.V."/>
            <person name="Vagvolgyi C."/>
            <person name="Papp T."/>
            <person name="Martin F.M."/>
            <person name="Miettinen O."/>
            <person name="Hibbett D.S."/>
            <person name="Nagy L.G."/>
        </authorList>
    </citation>
    <scope>NUCLEOTIDE SEQUENCE [LARGE SCALE GENOMIC DNA]</scope>
    <source>
        <strain evidence="2 3">FP101781</strain>
    </source>
</reference>
<evidence type="ECO:0000313" key="3">
    <source>
        <dbReference type="Proteomes" id="UP000298030"/>
    </source>
</evidence>
<protein>
    <submittedName>
        <fullName evidence="2">Uncharacterized protein</fullName>
    </submittedName>
</protein>
<proteinExistence type="predicted"/>
<organism evidence="2 3">
    <name type="scientific">Coprinellus micaceus</name>
    <name type="common">Glistening ink-cap mushroom</name>
    <name type="synonym">Coprinus micaceus</name>
    <dbReference type="NCBI Taxonomy" id="71717"/>
    <lineage>
        <taxon>Eukaryota</taxon>
        <taxon>Fungi</taxon>
        <taxon>Dikarya</taxon>
        <taxon>Basidiomycota</taxon>
        <taxon>Agaricomycotina</taxon>
        <taxon>Agaricomycetes</taxon>
        <taxon>Agaricomycetidae</taxon>
        <taxon>Agaricales</taxon>
        <taxon>Agaricineae</taxon>
        <taxon>Psathyrellaceae</taxon>
        <taxon>Coprinellus</taxon>
    </lineage>
</organism>
<name>A0A4Y7TMU1_COPMI</name>
<gene>
    <name evidence="2" type="ORF">FA13DRAFT_1728312</name>
</gene>
<comment type="caution">
    <text evidence="2">The sequence shown here is derived from an EMBL/GenBank/DDBJ whole genome shotgun (WGS) entry which is preliminary data.</text>
</comment>
<dbReference type="EMBL" id="QPFP01000007">
    <property type="protein sequence ID" value="TEB35500.1"/>
    <property type="molecule type" value="Genomic_DNA"/>
</dbReference>
<feature type="compositionally biased region" description="Polar residues" evidence="1">
    <location>
        <begin position="157"/>
        <end position="174"/>
    </location>
</feature>
<evidence type="ECO:0000313" key="2">
    <source>
        <dbReference type="EMBL" id="TEB35500.1"/>
    </source>
</evidence>
<dbReference type="Proteomes" id="UP000298030">
    <property type="component" value="Unassembled WGS sequence"/>
</dbReference>